<dbReference type="InterPro" id="IPR027417">
    <property type="entry name" value="P-loop_NTPase"/>
</dbReference>
<evidence type="ECO:0000313" key="2">
    <source>
        <dbReference type="Proteomes" id="UP001597343"/>
    </source>
</evidence>
<dbReference type="Proteomes" id="UP001597343">
    <property type="component" value="Unassembled WGS sequence"/>
</dbReference>
<protein>
    <submittedName>
        <fullName evidence="1">AAA family ATPase</fullName>
    </submittedName>
</protein>
<gene>
    <name evidence="1" type="ORF">ACFSOY_00045</name>
</gene>
<reference evidence="2" key="1">
    <citation type="journal article" date="2019" name="Int. J. Syst. Evol. Microbiol.">
        <title>The Global Catalogue of Microorganisms (GCM) 10K type strain sequencing project: providing services to taxonomists for standard genome sequencing and annotation.</title>
        <authorList>
            <consortium name="The Broad Institute Genomics Platform"/>
            <consortium name="The Broad Institute Genome Sequencing Center for Infectious Disease"/>
            <person name="Wu L."/>
            <person name="Ma J."/>
        </authorList>
    </citation>
    <scope>NUCLEOTIDE SEQUENCE [LARGE SCALE GENOMIC DNA]</scope>
    <source>
        <strain evidence="2">CGMCC 1.13574</strain>
    </source>
</reference>
<organism evidence="1 2">
    <name type="scientific">Tumebacillus lipolyticus</name>
    <dbReference type="NCBI Taxonomy" id="1280370"/>
    <lineage>
        <taxon>Bacteria</taxon>
        <taxon>Bacillati</taxon>
        <taxon>Bacillota</taxon>
        <taxon>Bacilli</taxon>
        <taxon>Bacillales</taxon>
        <taxon>Alicyclobacillaceae</taxon>
        <taxon>Tumebacillus</taxon>
    </lineage>
</organism>
<evidence type="ECO:0000313" key="1">
    <source>
        <dbReference type="EMBL" id="MFD2168421.1"/>
    </source>
</evidence>
<sequence>MMNSSDSTSNKKAIILVTGMSGTGKSTVLVELARRGHRVIDTDYDGWSENVDGSGWLWREDRIDTLLTRHTEGALFISGTVSNQGKFYSRFDAIVLLSAPLEVILERVASRKTNEYGKTAEQREEIVHYVNTVEPLLRAGATIEIDTRTPLDQVATELELIAKNPAI</sequence>
<dbReference type="EMBL" id="JBHUIO010000002">
    <property type="protein sequence ID" value="MFD2168421.1"/>
    <property type="molecule type" value="Genomic_DNA"/>
</dbReference>
<keyword evidence="2" id="KW-1185">Reference proteome</keyword>
<dbReference type="Gene3D" id="3.40.50.300">
    <property type="entry name" value="P-loop containing nucleotide triphosphate hydrolases"/>
    <property type="match status" value="1"/>
</dbReference>
<accession>A0ABW4ZSM8</accession>
<dbReference type="RefSeq" id="WP_386043123.1">
    <property type="nucleotide sequence ID" value="NZ_JBHUIO010000002.1"/>
</dbReference>
<dbReference type="SUPFAM" id="SSF52540">
    <property type="entry name" value="P-loop containing nucleoside triphosphate hydrolases"/>
    <property type="match status" value="1"/>
</dbReference>
<proteinExistence type="predicted"/>
<comment type="caution">
    <text evidence="1">The sequence shown here is derived from an EMBL/GenBank/DDBJ whole genome shotgun (WGS) entry which is preliminary data.</text>
</comment>
<dbReference type="Pfam" id="PF13238">
    <property type="entry name" value="AAA_18"/>
    <property type="match status" value="1"/>
</dbReference>
<name>A0ABW4ZSM8_9BACL</name>